<feature type="transmembrane region" description="Helical" evidence="1">
    <location>
        <begin position="47"/>
        <end position="67"/>
    </location>
</feature>
<dbReference type="SUPFAM" id="SSF48264">
    <property type="entry name" value="Cytochrome P450"/>
    <property type="match status" value="1"/>
</dbReference>
<evidence type="ECO:0000313" key="3">
    <source>
        <dbReference type="Proteomes" id="UP001345219"/>
    </source>
</evidence>
<comment type="caution">
    <text evidence="2">The sequence shown here is derived from an EMBL/GenBank/DDBJ whole genome shotgun (WGS) entry which is preliminary data.</text>
</comment>
<keyword evidence="1" id="KW-0472">Membrane</keyword>
<evidence type="ECO:0000256" key="1">
    <source>
        <dbReference type="SAM" id="Phobius"/>
    </source>
</evidence>
<dbReference type="AlphaFoldDB" id="A0AAN7GXN9"/>
<organism evidence="2 3">
    <name type="scientific">Trapa incisa</name>
    <dbReference type="NCBI Taxonomy" id="236973"/>
    <lineage>
        <taxon>Eukaryota</taxon>
        <taxon>Viridiplantae</taxon>
        <taxon>Streptophyta</taxon>
        <taxon>Embryophyta</taxon>
        <taxon>Tracheophyta</taxon>
        <taxon>Spermatophyta</taxon>
        <taxon>Magnoliopsida</taxon>
        <taxon>eudicotyledons</taxon>
        <taxon>Gunneridae</taxon>
        <taxon>Pentapetalae</taxon>
        <taxon>rosids</taxon>
        <taxon>malvids</taxon>
        <taxon>Myrtales</taxon>
        <taxon>Lythraceae</taxon>
        <taxon>Trapa</taxon>
    </lineage>
</organism>
<dbReference type="GO" id="GO:0020037">
    <property type="term" value="F:heme binding"/>
    <property type="evidence" value="ECO:0007669"/>
    <property type="project" value="InterPro"/>
</dbReference>
<protein>
    <submittedName>
        <fullName evidence="2">Uncharacterized protein</fullName>
    </submittedName>
</protein>
<dbReference type="GO" id="GO:0004497">
    <property type="term" value="F:monooxygenase activity"/>
    <property type="evidence" value="ECO:0007669"/>
    <property type="project" value="InterPro"/>
</dbReference>
<feature type="transmembrane region" description="Helical" evidence="1">
    <location>
        <begin position="12"/>
        <end position="35"/>
    </location>
</feature>
<keyword evidence="1" id="KW-0812">Transmembrane</keyword>
<proteinExistence type="predicted"/>
<dbReference type="PANTHER" id="PTHR47951:SF3">
    <property type="entry name" value="CYTOCHROME P450, FAMILY 706, SUBFAMILY A, POLYPEPTIDE 4"/>
    <property type="match status" value="1"/>
</dbReference>
<keyword evidence="3" id="KW-1185">Reference proteome</keyword>
<dbReference type="Pfam" id="PF00067">
    <property type="entry name" value="p450"/>
    <property type="match status" value="1"/>
</dbReference>
<sequence>MSRYLHGAMINCFVGALSLIRCPAIMSFPVLSQFASIKIAATENMSLLALVLSAVFALAWYLWIICFRTPKGSPPGPFGLPIVGSLPFLDPELHTYFADLARRYGPVLKIMLGKKVCIVVSSPSVAREVLKDQDTTFANRDVPIAARIATYGGKDIGWNPYGPEWRMLRKICVLKMLSNATLDSVYGLRRREVRTMVKYLYEQAGSPVNVGEQMFLTILNVVTGMIWGGTLQGEARDMVAAEFRSLVSGIVALLGKPNVSDFFPGLARFDLQGVAKEMKVLAKRLDGIFETVIDQRVRMEEERGGMRSSSNGKDFLAYLLKVKDEEDFNPPLTMDGLKALLMVRLRIPYSSIIFLAGSPCTEAFSPALNTDKRK</sequence>
<dbReference type="GO" id="GO:0005506">
    <property type="term" value="F:iron ion binding"/>
    <property type="evidence" value="ECO:0007669"/>
    <property type="project" value="InterPro"/>
</dbReference>
<reference evidence="2 3" key="1">
    <citation type="journal article" date="2023" name="Hortic Res">
        <title>Pangenome of water caltrop reveals structural variations and asymmetric subgenome divergence after allopolyploidization.</title>
        <authorList>
            <person name="Zhang X."/>
            <person name="Chen Y."/>
            <person name="Wang L."/>
            <person name="Yuan Y."/>
            <person name="Fang M."/>
            <person name="Shi L."/>
            <person name="Lu R."/>
            <person name="Comes H.P."/>
            <person name="Ma Y."/>
            <person name="Chen Y."/>
            <person name="Huang G."/>
            <person name="Zhou Y."/>
            <person name="Zheng Z."/>
            <person name="Qiu Y."/>
        </authorList>
    </citation>
    <scope>NUCLEOTIDE SEQUENCE [LARGE SCALE GENOMIC DNA]</scope>
    <source>
        <tissue evidence="2">Roots</tissue>
    </source>
</reference>
<dbReference type="InterPro" id="IPR001128">
    <property type="entry name" value="Cyt_P450"/>
</dbReference>
<dbReference type="EMBL" id="JAXIOK010000021">
    <property type="protein sequence ID" value="KAK4746009.1"/>
    <property type="molecule type" value="Genomic_DNA"/>
</dbReference>
<accession>A0AAN7GXN9</accession>
<dbReference type="GO" id="GO:0016705">
    <property type="term" value="F:oxidoreductase activity, acting on paired donors, with incorporation or reduction of molecular oxygen"/>
    <property type="evidence" value="ECO:0007669"/>
    <property type="project" value="InterPro"/>
</dbReference>
<name>A0AAN7GXN9_9MYRT</name>
<dbReference type="PRINTS" id="PR00463">
    <property type="entry name" value="EP450I"/>
</dbReference>
<keyword evidence="1" id="KW-1133">Transmembrane helix</keyword>
<dbReference type="Gene3D" id="1.10.630.10">
    <property type="entry name" value="Cytochrome P450"/>
    <property type="match status" value="1"/>
</dbReference>
<dbReference type="InterPro" id="IPR036396">
    <property type="entry name" value="Cyt_P450_sf"/>
</dbReference>
<dbReference type="PANTHER" id="PTHR47951">
    <property type="entry name" value="OS08G0547900 PROTEIN"/>
    <property type="match status" value="1"/>
</dbReference>
<evidence type="ECO:0000313" key="2">
    <source>
        <dbReference type="EMBL" id="KAK4746009.1"/>
    </source>
</evidence>
<dbReference type="InterPro" id="IPR002401">
    <property type="entry name" value="Cyt_P450_E_grp-I"/>
</dbReference>
<dbReference type="Proteomes" id="UP001345219">
    <property type="component" value="Chromosome 10"/>
</dbReference>
<gene>
    <name evidence="2" type="ORF">SAY87_012321</name>
</gene>